<dbReference type="InterPro" id="IPR029033">
    <property type="entry name" value="His_PPase_superfam"/>
</dbReference>
<dbReference type="Gene3D" id="3.40.50.1240">
    <property type="entry name" value="Phosphoglycerate mutase-like"/>
    <property type="match status" value="1"/>
</dbReference>
<feature type="binding site" evidence="2">
    <location>
        <begin position="8"/>
        <end position="15"/>
    </location>
    <ligand>
        <name>substrate</name>
    </ligand>
</feature>
<protein>
    <submittedName>
        <fullName evidence="3">Histidine phosphatase family protein</fullName>
    </submittedName>
</protein>
<evidence type="ECO:0000313" key="3">
    <source>
        <dbReference type="EMBL" id="PST84660.1"/>
    </source>
</evidence>
<feature type="binding site" evidence="2">
    <location>
        <position position="93"/>
    </location>
    <ligand>
        <name>substrate</name>
    </ligand>
</feature>
<feature type="active site" description="Proton donor/acceptor" evidence="1">
    <location>
        <position position="82"/>
    </location>
</feature>
<dbReference type="RefSeq" id="WP_107212648.1">
    <property type="nucleotide sequence ID" value="NZ_KZ686268.1"/>
</dbReference>
<dbReference type="SMART" id="SM00855">
    <property type="entry name" value="PGAM"/>
    <property type="match status" value="1"/>
</dbReference>
<dbReference type="AlphaFoldDB" id="A0A2T3HQC1"/>
<accession>A0A2T3HQC1</accession>
<dbReference type="SUPFAM" id="SSF53254">
    <property type="entry name" value="Phosphoglycerate mutase-like"/>
    <property type="match status" value="1"/>
</dbReference>
<sequence>MLEVYLLRHGETAYNAQGNKYCGRTDIGLTEKGLQQAQAVREQLAGVQFDAIFSSPLQRAYRTAQTASGQPDAVQIEPRLIEADFGSWEGKTKEEFIPENPGLWQDWSNDPGNTRAGGTGETALELVSRIDAFFLELVQRFPDGRVMVVAHNGANRLFMAYKLGMPLKNYRKIVQENSSVTLLEIDSAGELTLKKLNSKI</sequence>
<dbReference type="InterPro" id="IPR001345">
    <property type="entry name" value="PG/BPGM_mutase_AS"/>
</dbReference>
<dbReference type="OrthoDB" id="9782128at2"/>
<feature type="active site" description="Tele-phosphohistidine intermediate" evidence="1">
    <location>
        <position position="9"/>
    </location>
</feature>
<comment type="caution">
    <text evidence="3">The sequence shown here is derived from an EMBL/GenBank/DDBJ whole genome shotgun (WGS) entry which is preliminary data.</text>
</comment>
<evidence type="ECO:0000256" key="1">
    <source>
        <dbReference type="PIRSR" id="PIRSR613078-1"/>
    </source>
</evidence>
<gene>
    <name evidence="3" type="ORF">C7T94_00560</name>
</gene>
<dbReference type="PANTHER" id="PTHR48100">
    <property type="entry name" value="BROAD-SPECIFICITY PHOSPHATASE YOR283W-RELATED"/>
    <property type="match status" value="1"/>
</dbReference>
<dbReference type="GO" id="GO:0016791">
    <property type="term" value="F:phosphatase activity"/>
    <property type="evidence" value="ECO:0007669"/>
    <property type="project" value="TreeGrafter"/>
</dbReference>
<keyword evidence="4" id="KW-1185">Reference proteome</keyword>
<organism evidence="3 4">
    <name type="scientific">Pedobacter yulinensis</name>
    <dbReference type="NCBI Taxonomy" id="2126353"/>
    <lineage>
        <taxon>Bacteria</taxon>
        <taxon>Pseudomonadati</taxon>
        <taxon>Bacteroidota</taxon>
        <taxon>Sphingobacteriia</taxon>
        <taxon>Sphingobacteriales</taxon>
        <taxon>Sphingobacteriaceae</taxon>
        <taxon>Pedobacter</taxon>
    </lineage>
</organism>
<evidence type="ECO:0000313" key="4">
    <source>
        <dbReference type="Proteomes" id="UP000240912"/>
    </source>
</evidence>
<name>A0A2T3HQC1_9SPHI</name>
<dbReference type="Pfam" id="PF00300">
    <property type="entry name" value="His_Phos_1"/>
    <property type="match status" value="1"/>
</dbReference>
<dbReference type="InterPro" id="IPR050275">
    <property type="entry name" value="PGM_Phosphatase"/>
</dbReference>
<dbReference type="CDD" id="cd07067">
    <property type="entry name" value="HP_PGM_like"/>
    <property type="match status" value="1"/>
</dbReference>
<dbReference type="EMBL" id="PYLS01000001">
    <property type="protein sequence ID" value="PST84660.1"/>
    <property type="molecule type" value="Genomic_DNA"/>
</dbReference>
<dbReference type="InterPro" id="IPR013078">
    <property type="entry name" value="His_Pase_superF_clade-1"/>
</dbReference>
<dbReference type="PIRSF" id="PIRSF000709">
    <property type="entry name" value="6PFK_2-Ptase"/>
    <property type="match status" value="1"/>
</dbReference>
<feature type="binding site" evidence="2">
    <location>
        <position position="59"/>
    </location>
    <ligand>
        <name>substrate</name>
    </ligand>
</feature>
<dbReference type="Proteomes" id="UP000240912">
    <property type="component" value="Unassembled WGS sequence"/>
</dbReference>
<proteinExistence type="predicted"/>
<evidence type="ECO:0000256" key="2">
    <source>
        <dbReference type="PIRSR" id="PIRSR613078-2"/>
    </source>
</evidence>
<reference evidence="3 4" key="1">
    <citation type="submission" date="2018-03" db="EMBL/GenBank/DDBJ databases">
        <authorList>
            <person name="Keele B.F."/>
        </authorList>
    </citation>
    <scope>NUCLEOTIDE SEQUENCE [LARGE SCALE GENOMIC DNA]</scope>
    <source>
        <strain evidence="3 4">YL28-9</strain>
    </source>
</reference>
<dbReference type="PROSITE" id="PS00175">
    <property type="entry name" value="PG_MUTASE"/>
    <property type="match status" value="1"/>
</dbReference>